<dbReference type="PANTHER" id="PTHR31424:SF3">
    <property type="entry name" value="RING-TYPE DOMAIN-CONTAINING PROTEIN"/>
    <property type="match status" value="1"/>
</dbReference>
<dbReference type="EMBL" id="JAIZAY010000003">
    <property type="protein sequence ID" value="KAJ8044762.1"/>
    <property type="molecule type" value="Genomic_DNA"/>
</dbReference>
<reference evidence="3" key="1">
    <citation type="submission" date="2021-10" db="EMBL/GenBank/DDBJ databases">
        <title>Tropical sea cucumber genome reveals ecological adaptation and Cuvierian tubules defense mechanism.</title>
        <authorList>
            <person name="Chen T."/>
        </authorList>
    </citation>
    <scope>NUCLEOTIDE SEQUENCE</scope>
    <source>
        <strain evidence="3">Nanhai2018</strain>
        <tissue evidence="3">Muscle</tissue>
    </source>
</reference>
<evidence type="ECO:0000259" key="2">
    <source>
        <dbReference type="PROSITE" id="PS50158"/>
    </source>
</evidence>
<feature type="domain" description="CCHC-type" evidence="2">
    <location>
        <begin position="697"/>
        <end position="711"/>
    </location>
</feature>
<sequence length="720" mass="83424">MEQPCKIDINLFDLYEAVHKETQSLVLSKEQSATICTTLCQANDIDITKVRKTHSIEALKLKLWRMHAELKKCRKLGGKQIARLFQKWKTTSYTLNILYQTDSPCKRKLEKAVEEEVSKRQALESQISLLDSKLQDTSCKNSVLQSCLQRKMMKSKKCLNHSYSKSQKRRQKLSTIHQVKHTVLSHSNSHFKPISMKFINESDKECELSFCDGFNFVEDGSGLNVDEVIYIRDKFNISRRAYLELSQRSARFPREYAVSKRKRKLDSLFSIKDTPGGYTGVWQSVKEGIENKVREFLADPEKYPLIQKSFIKIRVSGDGTWIGKRMHVFNFVFSVVGEDCSSEKGSYLLAIIKCPEKYKDIKTVLQPIVSEINSIKFILVDEKKISVEFFLTGDMKFLNLAMGLDSCSSLYSCVWCKCSASDRWDSSKSWSMTNPDQGARTVSEICEMAGRKRNKYNCSFPPIFTCIPVDHVVMDSLHLFLRIADQLVFQLIKYLRLMDNIKSMSVYSPLKHLRMAKFEAFVNSLGIEWNFYVDKSSKEIKSRDFTGPEHWKVFNSINLRELIPEHQDVSSICELWQKFIQLMTFLKKLSYTSSEIDQFEVDAKLWVQLFMKVYLKKDITPYMHVLQFHVAETLRLHGNVSFFSQQGLEKLNDIVTKWYFRSSNFRGKESLKQVMMKQNRMNYLRPSCSRVKTLTVKCKQCGTDGHNKRSCADGPSGSEP</sequence>
<dbReference type="AlphaFoldDB" id="A0A9Q1CG84"/>
<comment type="caution">
    <text evidence="3">The sequence shown here is derived from an EMBL/GenBank/DDBJ whole genome shotgun (WGS) entry which is preliminary data.</text>
</comment>
<organism evidence="3 4">
    <name type="scientific">Holothuria leucospilota</name>
    <name type="common">Black long sea cucumber</name>
    <name type="synonym">Mertensiothuria leucospilota</name>
    <dbReference type="NCBI Taxonomy" id="206669"/>
    <lineage>
        <taxon>Eukaryota</taxon>
        <taxon>Metazoa</taxon>
        <taxon>Echinodermata</taxon>
        <taxon>Eleutherozoa</taxon>
        <taxon>Echinozoa</taxon>
        <taxon>Holothuroidea</taxon>
        <taxon>Aspidochirotacea</taxon>
        <taxon>Aspidochirotida</taxon>
        <taxon>Holothuriidae</taxon>
        <taxon>Holothuria</taxon>
    </lineage>
</organism>
<dbReference type="Proteomes" id="UP001152320">
    <property type="component" value="Chromosome 3"/>
</dbReference>
<evidence type="ECO:0000313" key="4">
    <source>
        <dbReference type="Proteomes" id="UP001152320"/>
    </source>
</evidence>
<dbReference type="GO" id="GO:0008270">
    <property type="term" value="F:zinc ion binding"/>
    <property type="evidence" value="ECO:0007669"/>
    <property type="project" value="UniProtKB-KW"/>
</dbReference>
<evidence type="ECO:0000256" key="1">
    <source>
        <dbReference type="PROSITE-ProRule" id="PRU00047"/>
    </source>
</evidence>
<proteinExistence type="predicted"/>
<dbReference type="PROSITE" id="PS50158">
    <property type="entry name" value="ZF_CCHC"/>
    <property type="match status" value="1"/>
</dbReference>
<keyword evidence="1" id="KW-0862">Zinc</keyword>
<dbReference type="GO" id="GO:0003676">
    <property type="term" value="F:nucleic acid binding"/>
    <property type="evidence" value="ECO:0007669"/>
    <property type="project" value="InterPro"/>
</dbReference>
<keyword evidence="1" id="KW-0863">Zinc-finger</keyword>
<keyword evidence="4" id="KW-1185">Reference proteome</keyword>
<evidence type="ECO:0000313" key="3">
    <source>
        <dbReference type="EMBL" id="KAJ8044762.1"/>
    </source>
</evidence>
<gene>
    <name evidence="3" type="ORF">HOLleu_07606</name>
</gene>
<dbReference type="OrthoDB" id="5982080at2759"/>
<name>A0A9Q1CG84_HOLLE</name>
<dbReference type="InterPro" id="IPR001878">
    <property type="entry name" value="Znf_CCHC"/>
</dbReference>
<accession>A0A9Q1CG84</accession>
<keyword evidence="1" id="KW-0479">Metal-binding</keyword>
<dbReference type="PANTHER" id="PTHR31424">
    <property type="entry name" value="PROTEIN CBG23806"/>
    <property type="match status" value="1"/>
</dbReference>
<protein>
    <recommendedName>
        <fullName evidence="2">CCHC-type domain-containing protein</fullName>
    </recommendedName>
</protein>